<dbReference type="Proteomes" id="UP000199452">
    <property type="component" value="Unassembled WGS sequence"/>
</dbReference>
<protein>
    <submittedName>
        <fullName evidence="1">Uncharacterized protein</fullName>
    </submittedName>
</protein>
<reference evidence="1 2" key="1">
    <citation type="submission" date="2016-09" db="EMBL/GenBank/DDBJ databases">
        <authorList>
            <person name="Capua I."/>
            <person name="De Benedictis P."/>
            <person name="Joannis T."/>
            <person name="Lombin L.H."/>
            <person name="Cattoli G."/>
        </authorList>
    </citation>
    <scope>NUCLEOTIDE SEQUENCE [LARGE SCALE GENOMIC DNA]</scope>
    <source>
        <strain evidence="1 2">A7P-90m</strain>
    </source>
</reference>
<gene>
    <name evidence="1" type="ORF">SAMN05216323_107019</name>
</gene>
<evidence type="ECO:0000313" key="2">
    <source>
        <dbReference type="Proteomes" id="UP000199452"/>
    </source>
</evidence>
<proteinExistence type="predicted"/>
<keyword evidence="2" id="KW-1185">Reference proteome</keyword>
<dbReference type="RefSeq" id="WP_125869894.1">
    <property type="nucleotide sequence ID" value="NZ_FMYP01000070.1"/>
</dbReference>
<dbReference type="OrthoDB" id="4301792at2"/>
<accession>A0A1G6R6I4</accession>
<dbReference type="EMBL" id="FMYP01000070">
    <property type="protein sequence ID" value="SDD00270.1"/>
    <property type="molecule type" value="Genomic_DNA"/>
</dbReference>
<dbReference type="AlphaFoldDB" id="A0A1G6R6I4"/>
<name>A0A1G6R6I4_9BACT</name>
<evidence type="ECO:0000313" key="1">
    <source>
        <dbReference type="EMBL" id="SDD00270.1"/>
    </source>
</evidence>
<sequence>MSRQLPISILISTICLISCGQKNTVTENQDQQTNTIYVDTSVIAVLPFDTTQYCVFKDSKPTNLTTDDLLKIEILLKKCINDYNPYHERQFKEINDKHPEYKLEKKSFIIDLVRYKRQYVAITNVKGEKEVWVNCFCATWNTDWRKDLILVEDGGNCFFNLKINLTTGQYYELMVNGDA</sequence>
<organism evidence="1 2">
    <name type="scientific">Williamwhitmania taraxaci</name>
    <dbReference type="NCBI Taxonomy" id="1640674"/>
    <lineage>
        <taxon>Bacteria</taxon>
        <taxon>Pseudomonadati</taxon>
        <taxon>Bacteroidota</taxon>
        <taxon>Bacteroidia</taxon>
        <taxon>Bacteroidales</taxon>
        <taxon>Williamwhitmaniaceae</taxon>
        <taxon>Williamwhitmania</taxon>
    </lineage>
</organism>